<evidence type="ECO:0000313" key="1">
    <source>
        <dbReference type="EMBL" id="GIY17059.1"/>
    </source>
</evidence>
<organism evidence="1 2">
    <name type="scientific">Caerostris extrusa</name>
    <name type="common">Bark spider</name>
    <name type="synonym">Caerostris bankana</name>
    <dbReference type="NCBI Taxonomy" id="172846"/>
    <lineage>
        <taxon>Eukaryota</taxon>
        <taxon>Metazoa</taxon>
        <taxon>Ecdysozoa</taxon>
        <taxon>Arthropoda</taxon>
        <taxon>Chelicerata</taxon>
        <taxon>Arachnida</taxon>
        <taxon>Araneae</taxon>
        <taxon>Araneomorphae</taxon>
        <taxon>Entelegynae</taxon>
        <taxon>Araneoidea</taxon>
        <taxon>Araneidae</taxon>
        <taxon>Caerostris</taxon>
    </lineage>
</organism>
<sequence length="79" mass="8491">MWGTTSLAGFICPQDNHSPVQNVVLGTPVTMIFVPLHFAAEVSGTLIGFINTTFFLCSLPFTVNLENRIPVTAANSLPI</sequence>
<gene>
    <name evidence="1" type="ORF">CEXT_502911</name>
</gene>
<reference evidence="1 2" key="1">
    <citation type="submission" date="2021-06" db="EMBL/GenBank/DDBJ databases">
        <title>Caerostris extrusa draft genome.</title>
        <authorList>
            <person name="Kono N."/>
            <person name="Arakawa K."/>
        </authorList>
    </citation>
    <scope>NUCLEOTIDE SEQUENCE [LARGE SCALE GENOMIC DNA]</scope>
</reference>
<dbReference type="AlphaFoldDB" id="A0AAV4R5Y6"/>
<dbReference type="Proteomes" id="UP001054945">
    <property type="component" value="Unassembled WGS sequence"/>
</dbReference>
<keyword evidence="2" id="KW-1185">Reference proteome</keyword>
<protein>
    <submittedName>
        <fullName evidence="1">Uncharacterized protein</fullName>
    </submittedName>
</protein>
<comment type="caution">
    <text evidence="1">The sequence shown here is derived from an EMBL/GenBank/DDBJ whole genome shotgun (WGS) entry which is preliminary data.</text>
</comment>
<name>A0AAV4R5Y6_CAEEX</name>
<proteinExistence type="predicted"/>
<dbReference type="EMBL" id="BPLR01007457">
    <property type="protein sequence ID" value="GIY17059.1"/>
    <property type="molecule type" value="Genomic_DNA"/>
</dbReference>
<accession>A0AAV4R5Y6</accession>
<evidence type="ECO:0000313" key="2">
    <source>
        <dbReference type="Proteomes" id="UP001054945"/>
    </source>
</evidence>